<protein>
    <submittedName>
        <fullName evidence="1">Uncharacterized protein</fullName>
    </submittedName>
</protein>
<reference evidence="1 2" key="1">
    <citation type="journal article" date="2019" name="Int. J. Syst. Evol. Microbiol.">
        <title>The Global Catalogue of Microorganisms (GCM) 10K type strain sequencing project: providing services to taxonomists for standard genome sequencing and annotation.</title>
        <authorList>
            <consortium name="The Broad Institute Genomics Platform"/>
            <consortium name="The Broad Institute Genome Sequencing Center for Infectious Disease"/>
            <person name="Wu L."/>
            <person name="Ma J."/>
        </authorList>
    </citation>
    <scope>NUCLEOTIDE SEQUENCE [LARGE SCALE GENOMIC DNA]</scope>
    <source>
        <strain evidence="1 2">JCM 1407</strain>
    </source>
</reference>
<keyword evidence="2" id="KW-1185">Reference proteome</keyword>
<dbReference type="Proteomes" id="UP001501510">
    <property type="component" value="Unassembled WGS sequence"/>
</dbReference>
<comment type="caution">
    <text evidence="1">The sequence shown here is derived from an EMBL/GenBank/DDBJ whole genome shotgun (WGS) entry which is preliminary data.</text>
</comment>
<gene>
    <name evidence="1" type="ORF">GCM10008906_10600</name>
</gene>
<name>A0ABN1JD24_9CLOT</name>
<sequence>MTDMLNKLTWEGNSKMMYKTILKHVPKILQGGIERLVENWVSNNNVKVVTEDIVFKVVKEVAPKQAKEKLIPELNKMRS</sequence>
<dbReference type="RefSeq" id="WP_343759569.1">
    <property type="nucleotide sequence ID" value="NZ_BAAACG010000006.1"/>
</dbReference>
<evidence type="ECO:0000313" key="2">
    <source>
        <dbReference type="Proteomes" id="UP001501510"/>
    </source>
</evidence>
<organism evidence="1 2">
    <name type="scientific">Clostridium oceanicum</name>
    <dbReference type="NCBI Taxonomy" id="1543"/>
    <lineage>
        <taxon>Bacteria</taxon>
        <taxon>Bacillati</taxon>
        <taxon>Bacillota</taxon>
        <taxon>Clostridia</taxon>
        <taxon>Eubacteriales</taxon>
        <taxon>Clostridiaceae</taxon>
        <taxon>Clostridium</taxon>
    </lineage>
</organism>
<evidence type="ECO:0000313" key="1">
    <source>
        <dbReference type="EMBL" id="GAA0736063.1"/>
    </source>
</evidence>
<dbReference type="EMBL" id="BAAACG010000006">
    <property type="protein sequence ID" value="GAA0736063.1"/>
    <property type="molecule type" value="Genomic_DNA"/>
</dbReference>
<accession>A0ABN1JD24</accession>
<proteinExistence type="predicted"/>